<dbReference type="Proteomes" id="UP000470302">
    <property type="component" value="Unassembled WGS sequence"/>
</dbReference>
<dbReference type="Gene3D" id="1.20.1220.20">
    <property type="entry name" value="Uncharcterised protein PF01724"/>
    <property type="match status" value="1"/>
</dbReference>
<dbReference type="PANTHER" id="PTHR34235">
    <property type="entry name" value="SLR1203 PROTEIN-RELATED"/>
    <property type="match status" value="1"/>
</dbReference>
<sequence length="112" mass="12986">MATAFEDGVAGWAQCQLDERCSTLLAHLARWQRQEGNRCELWRQLIVLQRQRIARMLARLPSLRVAIADPEFLQDVWLDALIKVVGEDYCYDLPDTSPWTLEQALAPDFWPD</sequence>
<comment type="caution">
    <text evidence="1">The sequence shown here is derived from an EMBL/GenBank/DDBJ whole genome shotgun (WGS) entry which is preliminary data.</text>
</comment>
<evidence type="ECO:0000313" key="1">
    <source>
        <dbReference type="EMBL" id="MYM86473.1"/>
    </source>
</evidence>
<dbReference type="PANTHER" id="PTHR34235:SF4">
    <property type="entry name" value="SLR0291 PROTEIN"/>
    <property type="match status" value="1"/>
</dbReference>
<dbReference type="InterPro" id="IPR002636">
    <property type="entry name" value="DUF29"/>
</dbReference>
<name>A0A845FVG2_9BURK</name>
<proteinExistence type="predicted"/>
<gene>
    <name evidence="1" type="ORF">GTP91_04680</name>
</gene>
<dbReference type="RefSeq" id="WP_161095719.1">
    <property type="nucleotide sequence ID" value="NZ_WWCW01000008.1"/>
</dbReference>
<dbReference type="EMBL" id="WWCW01000008">
    <property type="protein sequence ID" value="MYM86473.1"/>
    <property type="molecule type" value="Genomic_DNA"/>
</dbReference>
<organism evidence="1 2">
    <name type="scientific">Duganella vulcania</name>
    <dbReference type="NCBI Taxonomy" id="2692166"/>
    <lineage>
        <taxon>Bacteria</taxon>
        <taxon>Pseudomonadati</taxon>
        <taxon>Pseudomonadota</taxon>
        <taxon>Betaproteobacteria</taxon>
        <taxon>Burkholderiales</taxon>
        <taxon>Oxalobacteraceae</taxon>
        <taxon>Telluria group</taxon>
        <taxon>Duganella</taxon>
    </lineage>
</organism>
<evidence type="ECO:0000313" key="2">
    <source>
        <dbReference type="Proteomes" id="UP000470302"/>
    </source>
</evidence>
<dbReference type="Pfam" id="PF01724">
    <property type="entry name" value="DUF29"/>
    <property type="match status" value="1"/>
</dbReference>
<protein>
    <submittedName>
        <fullName evidence="1">DUF29 family protein</fullName>
    </submittedName>
</protein>
<dbReference type="AlphaFoldDB" id="A0A845FVG2"/>
<accession>A0A845FVG2</accession>
<reference evidence="1 2" key="1">
    <citation type="submission" date="2020-01" db="EMBL/GenBank/DDBJ databases">
        <title>Novel species isolated from a subtropical stream in China.</title>
        <authorList>
            <person name="Lu H."/>
        </authorList>
    </citation>
    <scope>NUCLEOTIDE SEQUENCE [LARGE SCALE GENOMIC DNA]</scope>
    <source>
        <strain evidence="1 2">FT82W</strain>
    </source>
</reference>